<accession>A0A4R6T1I6</accession>
<keyword evidence="2" id="KW-1185">Reference proteome</keyword>
<dbReference type="Proteomes" id="UP000295620">
    <property type="component" value="Unassembled WGS sequence"/>
</dbReference>
<name>A0A4R6T1I6_9SPHI</name>
<protein>
    <submittedName>
        <fullName evidence="1">Uncharacterized protein</fullName>
    </submittedName>
</protein>
<dbReference type="EMBL" id="SNYC01000003">
    <property type="protein sequence ID" value="TDQ11939.1"/>
    <property type="molecule type" value="Genomic_DNA"/>
</dbReference>
<gene>
    <name evidence="1" type="ORF">ATK78_1069</name>
</gene>
<evidence type="ECO:0000313" key="1">
    <source>
        <dbReference type="EMBL" id="TDQ11939.1"/>
    </source>
</evidence>
<proteinExistence type="predicted"/>
<sequence length="35" mass="4033">MVILVKSINKFYMFKLLMVFDISMANGKLLIQPSV</sequence>
<reference evidence="1 2" key="1">
    <citation type="submission" date="2019-03" db="EMBL/GenBank/DDBJ databases">
        <title>Genomic Encyclopedia of Archaeal and Bacterial Type Strains, Phase II (KMG-II): from individual species to whole genera.</title>
        <authorList>
            <person name="Goeker M."/>
        </authorList>
    </citation>
    <scope>NUCLEOTIDE SEQUENCE [LARGE SCALE GENOMIC DNA]</scope>
    <source>
        <strain evidence="1 2">DSM 19035</strain>
    </source>
</reference>
<evidence type="ECO:0000313" key="2">
    <source>
        <dbReference type="Proteomes" id="UP000295620"/>
    </source>
</evidence>
<organism evidence="1 2">
    <name type="scientific">Pedobacter metabolipauper</name>
    <dbReference type="NCBI Taxonomy" id="425513"/>
    <lineage>
        <taxon>Bacteria</taxon>
        <taxon>Pseudomonadati</taxon>
        <taxon>Bacteroidota</taxon>
        <taxon>Sphingobacteriia</taxon>
        <taxon>Sphingobacteriales</taxon>
        <taxon>Sphingobacteriaceae</taxon>
        <taxon>Pedobacter</taxon>
    </lineage>
</organism>
<dbReference type="AlphaFoldDB" id="A0A4R6T1I6"/>
<comment type="caution">
    <text evidence="1">The sequence shown here is derived from an EMBL/GenBank/DDBJ whole genome shotgun (WGS) entry which is preliminary data.</text>
</comment>